<evidence type="ECO:0000256" key="4">
    <source>
        <dbReference type="ARBA" id="ARBA00022759"/>
    </source>
</evidence>
<dbReference type="HAMAP" id="MF_00227">
    <property type="entry name" value="RNase_P"/>
    <property type="match status" value="1"/>
</dbReference>
<keyword evidence="2 7" id="KW-0819">tRNA processing</keyword>
<comment type="catalytic activity">
    <reaction evidence="7">
        <text>Endonucleolytic cleavage of RNA, removing 5'-extranucleotides from tRNA precursor.</text>
        <dbReference type="EC" id="3.1.26.5"/>
    </reaction>
</comment>
<gene>
    <name evidence="7 9" type="primary">rnpA</name>
    <name evidence="9" type="ORF">NJQ99_15200</name>
</gene>
<dbReference type="EMBL" id="JAMZFT010000004">
    <property type="protein sequence ID" value="MCP1337767.1"/>
    <property type="molecule type" value="Genomic_DNA"/>
</dbReference>
<dbReference type="InterPro" id="IPR020539">
    <property type="entry name" value="RNase_P_CS"/>
</dbReference>
<organism evidence="9 10">
    <name type="scientific">Futiania mangrovi</name>
    <dbReference type="NCBI Taxonomy" id="2959716"/>
    <lineage>
        <taxon>Bacteria</taxon>
        <taxon>Pseudomonadati</taxon>
        <taxon>Pseudomonadota</taxon>
        <taxon>Alphaproteobacteria</taxon>
        <taxon>Futianiales</taxon>
        <taxon>Futianiaceae</taxon>
        <taxon>Futiania</taxon>
    </lineage>
</organism>
<dbReference type="PANTHER" id="PTHR33992:SF1">
    <property type="entry name" value="RIBONUCLEASE P PROTEIN COMPONENT"/>
    <property type="match status" value="1"/>
</dbReference>
<evidence type="ECO:0000256" key="6">
    <source>
        <dbReference type="ARBA" id="ARBA00022884"/>
    </source>
</evidence>
<dbReference type="GO" id="GO:0030677">
    <property type="term" value="C:ribonuclease P complex"/>
    <property type="evidence" value="ECO:0007669"/>
    <property type="project" value="TreeGrafter"/>
</dbReference>
<dbReference type="GO" id="GO:0001682">
    <property type="term" value="P:tRNA 5'-leader removal"/>
    <property type="evidence" value="ECO:0007669"/>
    <property type="project" value="UniProtKB-UniRule"/>
</dbReference>
<comment type="caution">
    <text evidence="9">The sequence shown here is derived from an EMBL/GenBank/DDBJ whole genome shotgun (WGS) entry which is preliminary data.</text>
</comment>
<name>A0A9J6PM73_9PROT</name>
<keyword evidence="6 7" id="KW-0694">RNA-binding</keyword>
<dbReference type="Proteomes" id="UP001055804">
    <property type="component" value="Unassembled WGS sequence"/>
</dbReference>
<dbReference type="InterPro" id="IPR014721">
    <property type="entry name" value="Ribsml_uS5_D2-typ_fold_subgr"/>
</dbReference>
<dbReference type="PROSITE" id="PS00648">
    <property type="entry name" value="RIBONUCLEASE_P"/>
    <property type="match status" value="1"/>
</dbReference>
<comment type="similarity">
    <text evidence="7">Belongs to the RnpA family.</text>
</comment>
<keyword evidence="4 7" id="KW-0255">Endonuclease</keyword>
<dbReference type="NCBIfam" id="TIGR00188">
    <property type="entry name" value="rnpA"/>
    <property type="match status" value="1"/>
</dbReference>
<protein>
    <recommendedName>
        <fullName evidence="7 8">Ribonuclease P protein component</fullName>
        <shortName evidence="7">RNase P protein</shortName>
        <shortName evidence="7">RNaseP protein</shortName>
        <ecNumber evidence="7 8">3.1.26.5</ecNumber>
    </recommendedName>
    <alternativeName>
        <fullName evidence="7">Protein C5</fullName>
    </alternativeName>
</protein>
<evidence type="ECO:0000256" key="1">
    <source>
        <dbReference type="ARBA" id="ARBA00002663"/>
    </source>
</evidence>
<evidence type="ECO:0000313" key="10">
    <source>
        <dbReference type="Proteomes" id="UP001055804"/>
    </source>
</evidence>
<proteinExistence type="inferred from homology"/>
<dbReference type="AlphaFoldDB" id="A0A9J6PM73"/>
<evidence type="ECO:0000256" key="7">
    <source>
        <dbReference type="HAMAP-Rule" id="MF_00227"/>
    </source>
</evidence>
<dbReference type="RefSeq" id="WP_269333730.1">
    <property type="nucleotide sequence ID" value="NZ_JAMZFT010000004.1"/>
</dbReference>
<sequence>MLPRLKRRADFKHVAGGVRWAAPGLVLQARTDLSPPDGPRVGFTASRKVGGAVQRNRAKRRLRVLADDLIARCGRPGIAYVLIARGTTPDRDFALLRADLEEALSRVHRRLDRDPARDPAPARPD</sequence>
<accession>A0A9J6PM73</accession>
<evidence type="ECO:0000256" key="3">
    <source>
        <dbReference type="ARBA" id="ARBA00022722"/>
    </source>
</evidence>
<reference evidence="9" key="1">
    <citation type="submission" date="2022-06" db="EMBL/GenBank/DDBJ databases">
        <title>Isolation and Genomics of Futiania mangrovii gen. nov., sp. nov., a Rare and Metabolically-versatile member in the Class Alphaproteobacteria.</title>
        <authorList>
            <person name="Liu L."/>
            <person name="Huang W.-C."/>
            <person name="Pan J."/>
            <person name="Li J."/>
            <person name="Huang Y."/>
            <person name="Du H."/>
            <person name="Liu Y."/>
            <person name="Li M."/>
        </authorList>
    </citation>
    <scope>NUCLEOTIDE SEQUENCE</scope>
    <source>
        <strain evidence="9">FT118</strain>
    </source>
</reference>
<dbReference type="Gene3D" id="3.30.230.10">
    <property type="match status" value="1"/>
</dbReference>
<dbReference type="GO" id="GO:0004526">
    <property type="term" value="F:ribonuclease P activity"/>
    <property type="evidence" value="ECO:0007669"/>
    <property type="project" value="UniProtKB-UniRule"/>
</dbReference>
<keyword evidence="5 7" id="KW-0378">Hydrolase</keyword>
<dbReference type="GO" id="GO:0042781">
    <property type="term" value="F:3'-tRNA processing endoribonuclease activity"/>
    <property type="evidence" value="ECO:0007669"/>
    <property type="project" value="TreeGrafter"/>
</dbReference>
<dbReference type="Pfam" id="PF00825">
    <property type="entry name" value="Ribonuclease_P"/>
    <property type="match status" value="1"/>
</dbReference>
<keyword evidence="10" id="KW-1185">Reference proteome</keyword>
<dbReference type="EC" id="3.1.26.5" evidence="7 8"/>
<evidence type="ECO:0000256" key="2">
    <source>
        <dbReference type="ARBA" id="ARBA00022694"/>
    </source>
</evidence>
<evidence type="ECO:0000256" key="8">
    <source>
        <dbReference type="NCBIfam" id="TIGR00188"/>
    </source>
</evidence>
<comment type="function">
    <text evidence="1 7">RNaseP catalyzes the removal of the 5'-leader sequence from pre-tRNA to produce the mature 5'-terminus. It can also cleave other RNA substrates such as 4.5S RNA. The protein component plays an auxiliary but essential role in vivo by binding to the 5'-leader sequence and broadening the substrate specificity of the ribozyme.</text>
</comment>
<keyword evidence="3 7" id="KW-0540">Nuclease</keyword>
<evidence type="ECO:0000313" key="9">
    <source>
        <dbReference type="EMBL" id="MCP1337767.1"/>
    </source>
</evidence>
<dbReference type="PANTHER" id="PTHR33992">
    <property type="entry name" value="RIBONUCLEASE P PROTEIN COMPONENT"/>
    <property type="match status" value="1"/>
</dbReference>
<dbReference type="SUPFAM" id="SSF54211">
    <property type="entry name" value="Ribosomal protein S5 domain 2-like"/>
    <property type="match status" value="1"/>
</dbReference>
<dbReference type="GO" id="GO:0000049">
    <property type="term" value="F:tRNA binding"/>
    <property type="evidence" value="ECO:0007669"/>
    <property type="project" value="UniProtKB-UniRule"/>
</dbReference>
<dbReference type="InterPro" id="IPR000100">
    <property type="entry name" value="RNase_P"/>
</dbReference>
<comment type="subunit">
    <text evidence="7">Consists of a catalytic RNA component (M1 or rnpB) and a protein subunit.</text>
</comment>
<evidence type="ECO:0000256" key="5">
    <source>
        <dbReference type="ARBA" id="ARBA00022801"/>
    </source>
</evidence>
<dbReference type="InterPro" id="IPR020568">
    <property type="entry name" value="Ribosomal_Su5_D2-typ_SF"/>
</dbReference>